<sequence>MELRISVLVTMYVLLSLAFPWALLSGPPTGGAAARCCGNRRATEVATPGDHMGSGRRELPSLGDTSHPSARCPAARGAPAGIRQLGCAARVLRARAEPRQTGGARGRRARSPGSSPCPSPPAAPRDGPLPAEPPTPRTATRAASTCRTWAARASGGGSAPGPGRSGSRGCSQAGSWCSPAPGCAWR</sequence>
<feature type="signal peptide" evidence="2">
    <location>
        <begin position="1"/>
        <end position="18"/>
    </location>
</feature>
<dbReference type="EMBL" id="GBEZ01011638">
    <property type="protein sequence ID" value="JAC74168.1"/>
    <property type="molecule type" value="Transcribed_RNA"/>
</dbReference>
<proteinExistence type="predicted"/>
<evidence type="ECO:0000256" key="2">
    <source>
        <dbReference type="SAM" id="SignalP"/>
    </source>
</evidence>
<reference evidence="3" key="1">
    <citation type="submission" date="2014-05" db="EMBL/GenBank/DDBJ databases">
        <title>The transcriptome of the halophilic microalga Tetraselmis sp. GSL018 isolated from the Great Salt Lake, Utah.</title>
        <authorList>
            <person name="Jinkerson R.E."/>
            <person name="D'Adamo S."/>
            <person name="Posewitz M.C."/>
        </authorList>
    </citation>
    <scope>NUCLEOTIDE SEQUENCE</scope>
    <source>
        <strain evidence="3">GSL018</strain>
    </source>
</reference>
<protein>
    <submittedName>
        <fullName evidence="3">Uncharacterized protein</fullName>
    </submittedName>
</protein>
<dbReference type="AlphaFoldDB" id="A0A061RQF9"/>
<name>A0A061RQF9_9CHLO</name>
<feature type="chain" id="PRO_5001610738" evidence="2">
    <location>
        <begin position="19"/>
        <end position="186"/>
    </location>
</feature>
<gene>
    <name evidence="3" type="ORF">TSPGSL018_26703</name>
</gene>
<keyword evidence="2" id="KW-0732">Signal</keyword>
<accession>A0A061RQF9</accession>
<feature type="region of interest" description="Disordered" evidence="1">
    <location>
        <begin position="44"/>
        <end position="76"/>
    </location>
</feature>
<organism evidence="3">
    <name type="scientific">Tetraselmis sp. GSL018</name>
    <dbReference type="NCBI Taxonomy" id="582737"/>
    <lineage>
        <taxon>Eukaryota</taxon>
        <taxon>Viridiplantae</taxon>
        <taxon>Chlorophyta</taxon>
        <taxon>core chlorophytes</taxon>
        <taxon>Chlorodendrophyceae</taxon>
        <taxon>Chlorodendrales</taxon>
        <taxon>Chlorodendraceae</taxon>
        <taxon>Tetraselmis</taxon>
    </lineage>
</organism>
<evidence type="ECO:0000256" key="1">
    <source>
        <dbReference type="SAM" id="MobiDB-lite"/>
    </source>
</evidence>
<feature type="compositionally biased region" description="Gly residues" evidence="1">
    <location>
        <begin position="154"/>
        <end position="166"/>
    </location>
</feature>
<evidence type="ECO:0000313" key="3">
    <source>
        <dbReference type="EMBL" id="JAC74168.1"/>
    </source>
</evidence>
<feature type="region of interest" description="Disordered" evidence="1">
    <location>
        <begin position="94"/>
        <end position="186"/>
    </location>
</feature>
<feature type="compositionally biased region" description="Low complexity" evidence="1">
    <location>
        <begin position="137"/>
        <end position="153"/>
    </location>
</feature>